<gene>
    <name evidence="2" type="ORF">BECKTC1821D_GA0114238_100216</name>
</gene>
<keyword evidence="1" id="KW-0812">Transmembrane</keyword>
<keyword evidence="1" id="KW-0472">Membrane</keyword>
<dbReference type="EMBL" id="CAADFS010000002">
    <property type="protein sequence ID" value="VFK37670.1"/>
    <property type="molecule type" value="Genomic_DNA"/>
</dbReference>
<name>A0A450Y826_9GAMM</name>
<feature type="transmembrane region" description="Helical" evidence="1">
    <location>
        <begin position="102"/>
        <end position="120"/>
    </location>
</feature>
<sequence>MAMKLRIPSSILLFLSAYSPLSIIFAIQDFDFDKQELTHPMIVWLVLIVSALSCILLWVTMRVLKSSSPPITIRSVDNRLGELINYTVPYMISFFVMEEWNLNLLLSFGVFMLMMFILSLKTHNIFINPMLAIMGYNIYDIHYEKNGHKCKDIFLVKGGVPRKNEQCRIHEISEQLYVVTERNPKV</sequence>
<accession>A0A450Y826</accession>
<proteinExistence type="predicted"/>
<evidence type="ECO:0000313" key="2">
    <source>
        <dbReference type="EMBL" id="VFK37670.1"/>
    </source>
</evidence>
<evidence type="ECO:0000256" key="1">
    <source>
        <dbReference type="SAM" id="Phobius"/>
    </source>
</evidence>
<feature type="transmembrane region" description="Helical" evidence="1">
    <location>
        <begin position="80"/>
        <end position="96"/>
    </location>
</feature>
<reference evidence="2" key="1">
    <citation type="submission" date="2019-02" db="EMBL/GenBank/DDBJ databases">
        <authorList>
            <person name="Gruber-Vodicka R. H."/>
            <person name="Seah K. B. B."/>
        </authorList>
    </citation>
    <scope>NUCLEOTIDE SEQUENCE</scope>
    <source>
        <strain evidence="2">BECK_BZ123</strain>
    </source>
</reference>
<feature type="transmembrane region" description="Helical" evidence="1">
    <location>
        <begin position="42"/>
        <end position="59"/>
    </location>
</feature>
<keyword evidence="1" id="KW-1133">Transmembrane helix</keyword>
<dbReference type="AlphaFoldDB" id="A0A450Y826"/>
<organism evidence="2">
    <name type="scientific">Candidatus Kentrum sp. TC</name>
    <dbReference type="NCBI Taxonomy" id="2126339"/>
    <lineage>
        <taxon>Bacteria</taxon>
        <taxon>Pseudomonadati</taxon>
        <taxon>Pseudomonadota</taxon>
        <taxon>Gammaproteobacteria</taxon>
        <taxon>Candidatus Kentrum</taxon>
    </lineage>
</organism>
<protein>
    <submittedName>
        <fullName evidence="2">Uncharacterized protein</fullName>
    </submittedName>
</protein>